<dbReference type="PANTHER" id="PTHR46796:SF7">
    <property type="entry name" value="ARAC FAMILY TRANSCRIPTIONAL REGULATOR"/>
    <property type="match status" value="1"/>
</dbReference>
<evidence type="ECO:0000313" key="7">
    <source>
        <dbReference type="EMBL" id="TSE22830.1"/>
    </source>
</evidence>
<evidence type="ECO:0000256" key="3">
    <source>
        <dbReference type="ARBA" id="ARBA00023163"/>
    </source>
</evidence>
<dbReference type="Proteomes" id="UP000295536">
    <property type="component" value="Unassembled WGS sequence"/>
</dbReference>
<evidence type="ECO:0000256" key="4">
    <source>
        <dbReference type="SAM" id="MobiDB-lite"/>
    </source>
</evidence>
<reference evidence="6 8" key="1">
    <citation type="submission" date="2019-03" db="EMBL/GenBank/DDBJ databases">
        <title>Genomic Encyclopedia of Type Strains, Phase IV (KMG-IV): sequencing the most valuable type-strain genomes for metagenomic binning, comparative biology and taxonomic classification.</title>
        <authorList>
            <person name="Goeker M."/>
        </authorList>
    </citation>
    <scope>NUCLEOTIDE SEQUENCE [LARGE SCALE GENOMIC DNA]</scope>
    <source>
        <strain evidence="6 8">DSM 12034</strain>
    </source>
</reference>
<organism evidence="6 8">
    <name type="scientific">Tepidimonas ignava</name>
    <dbReference type="NCBI Taxonomy" id="114249"/>
    <lineage>
        <taxon>Bacteria</taxon>
        <taxon>Pseudomonadati</taxon>
        <taxon>Pseudomonadota</taxon>
        <taxon>Betaproteobacteria</taxon>
        <taxon>Burkholderiales</taxon>
        <taxon>Tepidimonas</taxon>
    </lineage>
</organism>
<keyword evidence="2" id="KW-0238">DNA-binding</keyword>
<evidence type="ECO:0000313" key="6">
    <source>
        <dbReference type="EMBL" id="TCS99087.1"/>
    </source>
</evidence>
<dbReference type="EMBL" id="VJNC01000004">
    <property type="protein sequence ID" value="TSE22830.1"/>
    <property type="molecule type" value="Genomic_DNA"/>
</dbReference>
<dbReference type="InterPro" id="IPR020449">
    <property type="entry name" value="Tscrpt_reg_AraC-type_HTH"/>
</dbReference>
<proteinExistence type="predicted"/>
<dbReference type="SUPFAM" id="SSF46689">
    <property type="entry name" value="Homeodomain-like"/>
    <property type="match status" value="1"/>
</dbReference>
<dbReference type="InterPro" id="IPR018060">
    <property type="entry name" value="HTH_AraC"/>
</dbReference>
<evidence type="ECO:0000256" key="1">
    <source>
        <dbReference type="ARBA" id="ARBA00023015"/>
    </source>
</evidence>
<dbReference type="InterPro" id="IPR050204">
    <property type="entry name" value="AraC_XylS_family_regulators"/>
</dbReference>
<dbReference type="Gene3D" id="1.10.10.60">
    <property type="entry name" value="Homeodomain-like"/>
    <property type="match status" value="2"/>
</dbReference>
<evidence type="ECO:0000259" key="5">
    <source>
        <dbReference type="PROSITE" id="PS01124"/>
    </source>
</evidence>
<keyword evidence="1" id="KW-0805">Transcription regulation</keyword>
<keyword evidence="9" id="KW-1185">Reference proteome</keyword>
<evidence type="ECO:0000313" key="9">
    <source>
        <dbReference type="Proteomes" id="UP000315577"/>
    </source>
</evidence>
<dbReference type="AlphaFoldDB" id="A0A4V2UWB9"/>
<dbReference type="Pfam" id="PF12833">
    <property type="entry name" value="HTH_18"/>
    <property type="match status" value="1"/>
</dbReference>
<evidence type="ECO:0000313" key="8">
    <source>
        <dbReference type="Proteomes" id="UP000295536"/>
    </source>
</evidence>
<dbReference type="PROSITE" id="PS01124">
    <property type="entry name" value="HTH_ARAC_FAMILY_2"/>
    <property type="match status" value="1"/>
</dbReference>
<dbReference type="PANTHER" id="PTHR46796">
    <property type="entry name" value="HTH-TYPE TRANSCRIPTIONAL ACTIVATOR RHAS-RELATED"/>
    <property type="match status" value="1"/>
</dbReference>
<sequence length="88" mass="9777">MSRSAFAERFTRVLGMPPMTYLTRWRMYVAARRLRESAVPIGRIAAEVGYESESTFSRAFAREMGLAPGTFRRGGGPPGRAVLHSPSQ</sequence>
<dbReference type="GO" id="GO:0003700">
    <property type="term" value="F:DNA-binding transcription factor activity"/>
    <property type="evidence" value="ECO:0007669"/>
    <property type="project" value="InterPro"/>
</dbReference>
<keyword evidence="3" id="KW-0804">Transcription</keyword>
<dbReference type="Proteomes" id="UP000315577">
    <property type="component" value="Unassembled WGS sequence"/>
</dbReference>
<dbReference type="SMART" id="SM00342">
    <property type="entry name" value="HTH_ARAC"/>
    <property type="match status" value="1"/>
</dbReference>
<comment type="caution">
    <text evidence="6">The sequence shown here is derived from an EMBL/GenBank/DDBJ whole genome shotgun (WGS) entry which is preliminary data.</text>
</comment>
<dbReference type="GO" id="GO:0043565">
    <property type="term" value="F:sequence-specific DNA binding"/>
    <property type="evidence" value="ECO:0007669"/>
    <property type="project" value="InterPro"/>
</dbReference>
<evidence type="ECO:0000256" key="2">
    <source>
        <dbReference type="ARBA" id="ARBA00023125"/>
    </source>
</evidence>
<dbReference type="EMBL" id="SMAH01000003">
    <property type="protein sequence ID" value="TCS99087.1"/>
    <property type="molecule type" value="Genomic_DNA"/>
</dbReference>
<name>A0A4V2UWB9_9BURK</name>
<accession>A0A4V2UWB9</accession>
<reference evidence="7 9" key="2">
    <citation type="submission" date="2019-07" db="EMBL/GenBank/DDBJ databases">
        <title>Tepidimonas ignava SPS-1037 draft genome.</title>
        <authorList>
            <person name="Da Costa M.S."/>
            <person name="Froufe H.J.C."/>
            <person name="Egas C."/>
            <person name="Albuquerque L."/>
        </authorList>
    </citation>
    <scope>NUCLEOTIDE SEQUENCE [LARGE SCALE GENOMIC DNA]</scope>
    <source>
        <strain evidence="7 9">SPS-1037</strain>
    </source>
</reference>
<feature type="region of interest" description="Disordered" evidence="4">
    <location>
        <begin position="68"/>
        <end position="88"/>
    </location>
</feature>
<feature type="domain" description="HTH araC/xylS-type" evidence="5">
    <location>
        <begin position="1"/>
        <end position="74"/>
    </location>
</feature>
<dbReference type="InterPro" id="IPR009057">
    <property type="entry name" value="Homeodomain-like_sf"/>
</dbReference>
<dbReference type="InterPro" id="IPR018062">
    <property type="entry name" value="HTH_AraC-typ_CS"/>
</dbReference>
<protein>
    <submittedName>
        <fullName evidence="6">Helix-turn-helix protein</fullName>
    </submittedName>
    <submittedName>
        <fullName evidence="7">RCS-specific HTH-type transcriptional activator RclR</fullName>
    </submittedName>
</protein>
<gene>
    <name evidence="7" type="primary">rclR</name>
    <name evidence="6" type="ORF">EDC36_103151</name>
    <name evidence="7" type="ORF">Tigna_00805</name>
</gene>
<dbReference type="PROSITE" id="PS00041">
    <property type="entry name" value="HTH_ARAC_FAMILY_1"/>
    <property type="match status" value="1"/>
</dbReference>
<dbReference type="PRINTS" id="PR00032">
    <property type="entry name" value="HTHARAC"/>
</dbReference>